<gene>
    <name evidence="1" type="ORF">FA95DRAFT_1492972</name>
</gene>
<comment type="caution">
    <text evidence="1">The sequence shown here is derived from an EMBL/GenBank/DDBJ whole genome shotgun (WGS) entry which is preliminary data.</text>
</comment>
<reference evidence="1" key="1">
    <citation type="submission" date="2021-02" db="EMBL/GenBank/DDBJ databases">
        <authorList>
            <consortium name="DOE Joint Genome Institute"/>
            <person name="Ahrendt S."/>
            <person name="Looney B.P."/>
            <person name="Miyauchi S."/>
            <person name="Morin E."/>
            <person name="Drula E."/>
            <person name="Courty P.E."/>
            <person name="Chicoki N."/>
            <person name="Fauchery L."/>
            <person name="Kohler A."/>
            <person name="Kuo A."/>
            <person name="Labutti K."/>
            <person name="Pangilinan J."/>
            <person name="Lipzen A."/>
            <person name="Riley R."/>
            <person name="Andreopoulos W."/>
            <person name="He G."/>
            <person name="Johnson J."/>
            <person name="Barry K.W."/>
            <person name="Grigoriev I.V."/>
            <person name="Nagy L."/>
            <person name="Hibbett D."/>
            <person name="Henrissat B."/>
            <person name="Matheny P.B."/>
            <person name="Labbe J."/>
            <person name="Martin F."/>
        </authorList>
    </citation>
    <scope>NUCLEOTIDE SEQUENCE</scope>
    <source>
        <strain evidence="1">FP105234-sp</strain>
    </source>
</reference>
<organism evidence="1 2">
    <name type="scientific">Auriscalpium vulgare</name>
    <dbReference type="NCBI Taxonomy" id="40419"/>
    <lineage>
        <taxon>Eukaryota</taxon>
        <taxon>Fungi</taxon>
        <taxon>Dikarya</taxon>
        <taxon>Basidiomycota</taxon>
        <taxon>Agaricomycotina</taxon>
        <taxon>Agaricomycetes</taxon>
        <taxon>Russulales</taxon>
        <taxon>Auriscalpiaceae</taxon>
        <taxon>Auriscalpium</taxon>
    </lineage>
</organism>
<accession>A0ACB8RTK4</accession>
<sequence>MPPLHVVVSAFAPFPKTYQSLTFSDIERYLHVARNMKSEISLHMNGLIDAPPIALPSYIHQVIRDAMGLQESAAVECWAALREVVWNEEPVVLSVDEARAIQTHGMGSVHAVERICEHPSRFPAVYYSFRHGARACYATSLSCTACKIRYHHNYYTEDEARVYYKGSPSVIQFEEHGFMDSQLAELFTSFMLMAWYPSPWPQMFHLDSEQVWRAFYLNALLRDADEHGDSLVLPSVGSQDSRLQYGMARRNEQMVIEGQPEVMHACNLWPLRAVVTDGISLGHPCCAVHNCTTPLSSNRDHFCLDHTSQALICVVTDCTQPAQDGCRTCSNRAHRQLEDARTAQKTAFFQLQQRLKKSNVFQPINSLKSGADMSPDVDGDQDLDLDLDSELYTTSREVPKSDEGNRKPKARFARRRTHNEQLVVCCCGVIAARATMFGAEAISGVKDFLKSVYPHPSRLPEVIFYDNNCQFLRHLRAQGDFYFDEVILPVDVFHFKSKHKETDEFCQTYCNPALWPELSDGEGNWIFNSSAAEQANVWMGGYLAMVREMLAYRYDFFLDEMIKRRNERIVERLDKQEMVPYHVPYV</sequence>
<proteinExistence type="predicted"/>
<keyword evidence="2" id="KW-1185">Reference proteome</keyword>
<protein>
    <submittedName>
        <fullName evidence="1">Uncharacterized protein</fullName>
    </submittedName>
</protein>
<dbReference type="EMBL" id="MU275910">
    <property type="protein sequence ID" value="KAI0047167.1"/>
    <property type="molecule type" value="Genomic_DNA"/>
</dbReference>
<evidence type="ECO:0000313" key="1">
    <source>
        <dbReference type="EMBL" id="KAI0047167.1"/>
    </source>
</evidence>
<name>A0ACB8RTK4_9AGAM</name>
<reference evidence="1" key="2">
    <citation type="journal article" date="2022" name="New Phytol.">
        <title>Evolutionary transition to the ectomycorrhizal habit in the genomes of a hyperdiverse lineage of mushroom-forming fungi.</title>
        <authorList>
            <person name="Looney B."/>
            <person name="Miyauchi S."/>
            <person name="Morin E."/>
            <person name="Drula E."/>
            <person name="Courty P.E."/>
            <person name="Kohler A."/>
            <person name="Kuo A."/>
            <person name="LaButti K."/>
            <person name="Pangilinan J."/>
            <person name="Lipzen A."/>
            <person name="Riley R."/>
            <person name="Andreopoulos W."/>
            <person name="He G."/>
            <person name="Johnson J."/>
            <person name="Nolan M."/>
            <person name="Tritt A."/>
            <person name="Barry K.W."/>
            <person name="Grigoriev I.V."/>
            <person name="Nagy L.G."/>
            <person name="Hibbett D."/>
            <person name="Henrissat B."/>
            <person name="Matheny P.B."/>
            <person name="Labbe J."/>
            <person name="Martin F.M."/>
        </authorList>
    </citation>
    <scope>NUCLEOTIDE SEQUENCE</scope>
    <source>
        <strain evidence="1">FP105234-sp</strain>
    </source>
</reference>
<evidence type="ECO:0000313" key="2">
    <source>
        <dbReference type="Proteomes" id="UP000814033"/>
    </source>
</evidence>
<dbReference type="Proteomes" id="UP000814033">
    <property type="component" value="Unassembled WGS sequence"/>
</dbReference>